<feature type="signal peptide" evidence="2">
    <location>
        <begin position="1"/>
        <end position="21"/>
    </location>
</feature>
<gene>
    <name evidence="5" type="ORF">SAMN05216575_105189</name>
    <name evidence="4" type="ORF">SIM71_16390</name>
</gene>
<accession>A0A1G7HUZ9</accession>
<dbReference type="EMBL" id="FNAE01000005">
    <property type="protein sequence ID" value="SDF04163.1"/>
    <property type="molecule type" value="Genomic_DNA"/>
</dbReference>
<evidence type="ECO:0000313" key="5">
    <source>
        <dbReference type="EMBL" id="SDF04163.1"/>
    </source>
</evidence>
<dbReference type="Proteomes" id="UP001278050">
    <property type="component" value="Unassembled WGS sequence"/>
</dbReference>
<dbReference type="Pfam" id="PF02018">
    <property type="entry name" value="CBM_4_9"/>
    <property type="match status" value="1"/>
</dbReference>
<evidence type="ECO:0000313" key="7">
    <source>
        <dbReference type="Proteomes" id="UP001278050"/>
    </source>
</evidence>
<keyword evidence="2" id="KW-0732">Signal</keyword>
<dbReference type="InterPro" id="IPR003305">
    <property type="entry name" value="CenC_carb-bd"/>
</dbReference>
<dbReference type="EMBL" id="JAWXXP010000001">
    <property type="protein sequence ID" value="MDX5993648.1"/>
    <property type="molecule type" value="Genomic_DNA"/>
</dbReference>
<organism evidence="5 6">
    <name type="scientific">Ectopseudomonas alcaliphila</name>
    <dbReference type="NCBI Taxonomy" id="101564"/>
    <lineage>
        <taxon>Bacteria</taxon>
        <taxon>Pseudomonadati</taxon>
        <taxon>Pseudomonadota</taxon>
        <taxon>Gammaproteobacteria</taxon>
        <taxon>Pseudomonadales</taxon>
        <taxon>Pseudomonadaceae</taxon>
        <taxon>Ectopseudomonas</taxon>
    </lineage>
</organism>
<name>A0A1G7HUZ9_9GAMM</name>
<dbReference type="OrthoDB" id="7053703at2"/>
<keyword evidence="4" id="KW-0645">Protease</keyword>
<dbReference type="Pfam" id="PF13582">
    <property type="entry name" value="Reprolysin_3"/>
    <property type="match status" value="1"/>
</dbReference>
<keyword evidence="7" id="KW-1185">Reference proteome</keyword>
<evidence type="ECO:0000256" key="2">
    <source>
        <dbReference type="SAM" id="SignalP"/>
    </source>
</evidence>
<keyword evidence="1" id="KW-0378">Hydrolase</keyword>
<protein>
    <submittedName>
        <fullName evidence="5">Carbohydrate binding domain-containing protein</fullName>
    </submittedName>
    <submittedName>
        <fullName evidence="4">Zinc-dependent metalloprotease family protein</fullName>
    </submittedName>
</protein>
<evidence type="ECO:0000259" key="3">
    <source>
        <dbReference type="Pfam" id="PF02018"/>
    </source>
</evidence>
<dbReference type="Proteomes" id="UP000182413">
    <property type="component" value="Unassembled WGS sequence"/>
</dbReference>
<proteinExistence type="predicted"/>
<dbReference type="InterPro" id="IPR008979">
    <property type="entry name" value="Galactose-bd-like_sf"/>
</dbReference>
<evidence type="ECO:0000256" key="1">
    <source>
        <dbReference type="ARBA" id="ARBA00022801"/>
    </source>
</evidence>
<sequence length="596" mass="65284">MKNVQWLSALALALAAHHAQANPETVDIMVLYTKDAQALPNGRDIDARIASYIEYTNNAYAKSGINLRLRLVHKQLLDWADYYDVSAANLNKFTYDTRVQRLREEYGADLVQLINRTTQGQGYGVCGIAWMGTGPKNSDRFNSGAKEMAYGLTGVDCSLSTFAHEAGHNMGLRHSYEQDMQEGYYNTNGHNGTHEWSRGYGVQGQFSTIMAYPQVFGARRQAPVFSNPRLSDSECANQACGQHEHADAVRALNAMASQISAFRATKVPVTGNPGTSDPGTPPADLSWCSKPALKGLVQNGEFTTSDGWRALFGQSDLSLVNVALNCRDNALQMDARGFDILATPVSGLREGVQYQLRAKSMLKARNSRENVRLAILQEGSDGRLTYSSEQAASLSVSGNEFSRLEKTFTYRAPTNARNLYVAVWSDSGSSLLIDEVELQEVQSNTPPAAPAQFGWNFENGIGGWSGYHGGVRVSTYASSGRQALEAYQREYEGSGASVSLLGNLEAGKRYRIEADLSIGRSTSVSAVAYAYLYVEDSNGRGQYLPLGQRNTRGGSWSRLQHEVQLPTGPLRRAELLLLGTQRSQSLFIDNVSVNRL</sequence>
<reference evidence="4 7" key="2">
    <citation type="submission" date="2023-11" db="EMBL/GenBank/DDBJ databases">
        <title>MicrobeMod: A computational toolkit for identifying prokaryotic methylation and restriction-modification with nanopore sequencing.</title>
        <authorList>
            <person name="Crits-Christoph A."/>
            <person name="Kang S.C."/>
            <person name="Lee H."/>
            <person name="Ostrov N."/>
        </authorList>
    </citation>
    <scope>NUCLEOTIDE SEQUENCE [LARGE SCALE GENOMIC DNA]</scope>
    <source>
        <strain evidence="4 7">ATCC BAA-571</strain>
    </source>
</reference>
<reference evidence="5 6" key="1">
    <citation type="submission" date="2016-10" db="EMBL/GenBank/DDBJ databases">
        <authorList>
            <person name="de Groot N.N."/>
        </authorList>
    </citation>
    <scope>NUCLEOTIDE SEQUENCE [LARGE SCALE GENOMIC DNA]</scope>
    <source>
        <strain evidence="5 6">JCM 10630</strain>
    </source>
</reference>
<evidence type="ECO:0000313" key="6">
    <source>
        <dbReference type="Proteomes" id="UP000182413"/>
    </source>
</evidence>
<feature type="chain" id="PRO_5010197800" evidence="2">
    <location>
        <begin position="22"/>
        <end position="596"/>
    </location>
</feature>
<dbReference type="GO" id="GO:0008237">
    <property type="term" value="F:metallopeptidase activity"/>
    <property type="evidence" value="ECO:0007669"/>
    <property type="project" value="UniProtKB-KW"/>
</dbReference>
<dbReference type="InterPro" id="IPR024079">
    <property type="entry name" value="MetalloPept_cat_dom_sf"/>
</dbReference>
<dbReference type="Gene3D" id="3.40.390.10">
    <property type="entry name" value="Collagenase (Catalytic Domain)"/>
    <property type="match status" value="1"/>
</dbReference>
<dbReference type="GO" id="GO:0016798">
    <property type="term" value="F:hydrolase activity, acting on glycosyl bonds"/>
    <property type="evidence" value="ECO:0007669"/>
    <property type="project" value="InterPro"/>
</dbReference>
<keyword evidence="4" id="KW-0482">Metalloprotease</keyword>
<evidence type="ECO:0000313" key="4">
    <source>
        <dbReference type="EMBL" id="MDX5993648.1"/>
    </source>
</evidence>
<dbReference type="SUPFAM" id="SSF49785">
    <property type="entry name" value="Galactose-binding domain-like"/>
    <property type="match status" value="2"/>
</dbReference>
<dbReference type="SUPFAM" id="SSF55486">
    <property type="entry name" value="Metalloproteases ('zincins'), catalytic domain"/>
    <property type="match status" value="1"/>
</dbReference>
<feature type="domain" description="CBM-cenC" evidence="3">
    <location>
        <begin position="456"/>
        <end position="569"/>
    </location>
</feature>
<dbReference type="RefSeq" id="WP_074679961.1">
    <property type="nucleotide sequence ID" value="NZ_CBCSET010000011.1"/>
</dbReference>
<dbReference type="AlphaFoldDB" id="A0A1G7HUZ9"/>
<dbReference type="Gene3D" id="2.60.120.260">
    <property type="entry name" value="Galactose-binding domain-like"/>
    <property type="match status" value="2"/>
</dbReference>